<comment type="caution">
    <text evidence="17">The sequence shown here is derived from an EMBL/GenBank/DDBJ whole genome shotgun (WGS) entry which is preliminary data.</text>
</comment>
<dbReference type="GO" id="GO:0005886">
    <property type="term" value="C:plasma membrane"/>
    <property type="evidence" value="ECO:0007669"/>
    <property type="project" value="UniProtKB-SubCell"/>
</dbReference>
<evidence type="ECO:0000259" key="16">
    <source>
        <dbReference type="PROSITE" id="PS50002"/>
    </source>
</evidence>
<gene>
    <name evidence="17" type="ORF">ZYGR_0E01800</name>
</gene>
<keyword evidence="6" id="KW-1003">Cell membrane</keyword>
<organism evidence="17 18">
    <name type="scientific">Zygosaccharomyces rouxii</name>
    <dbReference type="NCBI Taxonomy" id="4956"/>
    <lineage>
        <taxon>Eukaryota</taxon>
        <taxon>Fungi</taxon>
        <taxon>Dikarya</taxon>
        <taxon>Ascomycota</taxon>
        <taxon>Saccharomycotina</taxon>
        <taxon>Saccharomycetes</taxon>
        <taxon>Saccharomycetales</taxon>
        <taxon>Saccharomycetaceae</taxon>
        <taxon>Zygosaccharomyces</taxon>
    </lineage>
</organism>
<evidence type="ECO:0000256" key="13">
    <source>
        <dbReference type="PROSITE-ProRule" id="PRU00192"/>
    </source>
</evidence>
<feature type="transmembrane region" description="Helical" evidence="15">
    <location>
        <begin position="92"/>
        <end position="113"/>
    </location>
</feature>
<dbReference type="OrthoDB" id="5983572at2759"/>
<evidence type="ECO:0000256" key="6">
    <source>
        <dbReference type="ARBA" id="ARBA00022475"/>
    </source>
</evidence>
<evidence type="ECO:0000256" key="14">
    <source>
        <dbReference type="SAM" id="MobiDB-lite"/>
    </source>
</evidence>
<dbReference type="Gene3D" id="2.30.30.40">
    <property type="entry name" value="SH3 Domains"/>
    <property type="match status" value="1"/>
</dbReference>
<comment type="subcellular location">
    <subcellularLocation>
        <location evidence="1">Cell membrane</location>
        <topology evidence="1">Multi-pass membrane protein</topology>
    </subcellularLocation>
</comment>
<evidence type="ECO:0000256" key="7">
    <source>
        <dbReference type="ARBA" id="ARBA00022692"/>
    </source>
</evidence>
<dbReference type="GO" id="GO:0007232">
    <property type="term" value="P:osmosensory signaling pathway via Sho1 osmosensor"/>
    <property type="evidence" value="ECO:0007669"/>
    <property type="project" value="UniProtKB-ARBA"/>
</dbReference>
<dbReference type="SMART" id="SM00326">
    <property type="entry name" value="SH3"/>
    <property type="match status" value="1"/>
</dbReference>
<dbReference type="eggNOG" id="ENOG502QW7A">
    <property type="taxonomic scope" value="Eukaryota"/>
</dbReference>
<evidence type="ECO:0000256" key="4">
    <source>
        <dbReference type="ARBA" id="ARBA00017350"/>
    </source>
</evidence>
<keyword evidence="7 15" id="KW-0812">Transmembrane</keyword>
<dbReference type="EMBL" id="BDGX01000005">
    <property type="protein sequence ID" value="GAV47164.1"/>
    <property type="molecule type" value="Genomic_DNA"/>
</dbReference>
<evidence type="ECO:0000313" key="18">
    <source>
        <dbReference type="Proteomes" id="UP000187013"/>
    </source>
</evidence>
<dbReference type="AlphaFoldDB" id="A0A1Q2ZUX3"/>
<evidence type="ECO:0000256" key="2">
    <source>
        <dbReference type="ARBA" id="ARBA00009739"/>
    </source>
</evidence>
<dbReference type="SUPFAM" id="SSF50044">
    <property type="entry name" value="SH3-domain"/>
    <property type="match status" value="1"/>
</dbReference>
<evidence type="ECO:0000256" key="10">
    <source>
        <dbReference type="ARBA" id="ARBA00023136"/>
    </source>
</evidence>
<dbReference type="FunFam" id="2.30.30.40:FF:000213">
    <property type="entry name" value="High osmolarity signaling protein SHO1"/>
    <property type="match status" value="1"/>
</dbReference>
<sequence>MPSRAKAKAQRKKLHINHSFSLNNLFSDPFALSSISITLLSWCIAIAGCIATASDTDNFPRFTWWGIAYQFLILFMVIIFYCYDMVDYYKNFIAGATAVSFVYNTNSATILVYGDGSRKAAASAGVILLSIVNLIWIFYYGSDNASPTSRWIDSFSLRGIRPSATQDASMRARRRNRNNLRSQRFTGDNFYPEHQPQNYMSSMALTGFENPDPAYYTGPNVPLDRNGSVAYSDNNMPGAFTQDMNANNQNNLNPNNFNQNNSNQNTFNQNTFMTETSNGNTDTTMGGTLELYSDAGEESFPYTAQTLYRYQADEDDAYEISFEQGEILKVSDIEGRWWKAKRSTGETGIIPSNYVKLIEDNIAM</sequence>
<evidence type="ECO:0000313" key="17">
    <source>
        <dbReference type="EMBL" id="GAV47164.1"/>
    </source>
</evidence>
<dbReference type="PRINTS" id="PR00452">
    <property type="entry name" value="SH3DOMAIN"/>
</dbReference>
<comment type="similarity">
    <text evidence="2">Belongs to the SHO1 family.</text>
</comment>
<feature type="region of interest" description="Disordered" evidence="14">
    <location>
        <begin position="166"/>
        <end position="193"/>
    </location>
</feature>
<name>A0A1Q2ZUX3_ZYGRO</name>
<dbReference type="Pfam" id="PF00018">
    <property type="entry name" value="SH3_1"/>
    <property type="match status" value="1"/>
</dbReference>
<protein>
    <recommendedName>
        <fullName evidence="4">High osmolarity signaling protein SHO1</fullName>
    </recommendedName>
    <alternativeName>
        <fullName evidence="3">High osmolarity signaling protein sho1</fullName>
    </alternativeName>
    <alternativeName>
        <fullName evidence="11 12">Osmosensor SHO1</fullName>
    </alternativeName>
</protein>
<evidence type="ECO:0000256" key="8">
    <source>
        <dbReference type="ARBA" id="ARBA00022989"/>
    </source>
</evidence>
<feature type="transmembrane region" description="Helical" evidence="15">
    <location>
        <begin position="30"/>
        <end position="50"/>
    </location>
</feature>
<dbReference type="CDD" id="cd11855">
    <property type="entry name" value="SH3_Sho1p"/>
    <property type="match status" value="1"/>
</dbReference>
<evidence type="ECO:0000256" key="1">
    <source>
        <dbReference type="ARBA" id="ARBA00004651"/>
    </source>
</evidence>
<keyword evidence="9" id="KW-0346">Stress response</keyword>
<evidence type="ECO:0000256" key="5">
    <source>
        <dbReference type="ARBA" id="ARBA00022443"/>
    </source>
</evidence>
<proteinExistence type="inferred from homology"/>
<evidence type="ECO:0000256" key="15">
    <source>
        <dbReference type="SAM" id="Phobius"/>
    </source>
</evidence>
<dbReference type="InterPro" id="IPR001452">
    <property type="entry name" value="SH3_domain"/>
</dbReference>
<evidence type="ECO:0000256" key="11">
    <source>
        <dbReference type="ARBA" id="ARBA00029697"/>
    </source>
</evidence>
<dbReference type="PROSITE" id="PS50002">
    <property type="entry name" value="SH3"/>
    <property type="match status" value="1"/>
</dbReference>
<evidence type="ECO:0000256" key="9">
    <source>
        <dbReference type="ARBA" id="ARBA00023016"/>
    </source>
</evidence>
<evidence type="ECO:0000256" key="12">
    <source>
        <dbReference type="ARBA" id="ARBA00030785"/>
    </source>
</evidence>
<keyword evidence="8 15" id="KW-1133">Transmembrane helix</keyword>
<feature type="transmembrane region" description="Helical" evidence="15">
    <location>
        <begin position="62"/>
        <end position="86"/>
    </location>
</feature>
<reference evidence="17 18" key="1">
    <citation type="submission" date="2016-08" db="EMBL/GenBank/DDBJ databases">
        <title>Draft genome sequence of allopolyploid Zygosaccharomyces rouxii.</title>
        <authorList>
            <person name="Watanabe J."/>
            <person name="Uehara K."/>
            <person name="Mogi Y."/>
            <person name="Tsukioka Y."/>
        </authorList>
    </citation>
    <scope>NUCLEOTIDE SEQUENCE [LARGE SCALE GENOMIC DNA]</scope>
    <source>
        <strain evidence="17 18">NBRC 110957</strain>
    </source>
</reference>
<dbReference type="InterPro" id="IPR036028">
    <property type="entry name" value="SH3-like_dom_sf"/>
</dbReference>
<accession>A0A1Q2ZUX3</accession>
<dbReference type="Proteomes" id="UP000187013">
    <property type="component" value="Unassembled WGS sequence"/>
</dbReference>
<feature type="domain" description="SH3" evidence="16">
    <location>
        <begin position="299"/>
        <end position="360"/>
    </location>
</feature>
<keyword evidence="10 15" id="KW-0472">Membrane</keyword>
<evidence type="ECO:0000256" key="3">
    <source>
        <dbReference type="ARBA" id="ARBA00016255"/>
    </source>
</evidence>
<keyword evidence="5 13" id="KW-0728">SH3 domain</keyword>
<dbReference type="InterPro" id="IPR035522">
    <property type="entry name" value="Sho1_SH3"/>
</dbReference>
<feature type="transmembrane region" description="Helical" evidence="15">
    <location>
        <begin position="120"/>
        <end position="140"/>
    </location>
</feature>